<evidence type="ECO:0000313" key="1">
    <source>
        <dbReference type="EMBL" id="KAB2337111.1"/>
    </source>
</evidence>
<dbReference type="RefSeq" id="WP_151533796.1">
    <property type="nucleotide sequence ID" value="NZ_WBOS01000002.1"/>
</dbReference>
<dbReference type="SUPFAM" id="SSF56059">
    <property type="entry name" value="Glutathione synthetase ATP-binding domain-like"/>
    <property type="match status" value="1"/>
</dbReference>
<dbReference type="Pfam" id="PF14398">
    <property type="entry name" value="ATPgrasp_YheCD"/>
    <property type="match status" value="1"/>
</dbReference>
<proteinExistence type="predicted"/>
<dbReference type="OrthoDB" id="7869153at2"/>
<evidence type="ECO:0000313" key="2">
    <source>
        <dbReference type="Proteomes" id="UP000481030"/>
    </source>
</evidence>
<name>A0A6L3VCQ1_9BACI</name>
<dbReference type="EMBL" id="WBOS01000002">
    <property type="protein sequence ID" value="KAB2337111.1"/>
    <property type="molecule type" value="Genomic_DNA"/>
</dbReference>
<protein>
    <submittedName>
        <fullName evidence="1">YheC/YheD family protein</fullName>
    </submittedName>
</protein>
<gene>
    <name evidence="1" type="ORF">F7731_05660</name>
</gene>
<reference evidence="1 2" key="1">
    <citation type="journal article" date="2016" name="Antonie Van Leeuwenhoek">
        <title>Bacillus depressus sp. nov., isolated from soil of a sunflower field.</title>
        <authorList>
            <person name="Wei X."/>
            <person name="Xin D."/>
            <person name="Xin Y."/>
            <person name="Zhang H."/>
            <person name="Wang T."/>
            <person name="Zhang J."/>
        </authorList>
    </citation>
    <scope>NUCLEOTIDE SEQUENCE [LARGE SCALE GENOMIC DNA]</scope>
    <source>
        <strain evidence="1 2">BZ1</strain>
    </source>
</reference>
<keyword evidence="2" id="KW-1185">Reference proteome</keyword>
<dbReference type="Proteomes" id="UP000481030">
    <property type="component" value="Unassembled WGS sequence"/>
</dbReference>
<dbReference type="InterPro" id="IPR026838">
    <property type="entry name" value="YheC/D"/>
</dbReference>
<comment type="caution">
    <text evidence="1">The sequence shown here is derived from an EMBL/GenBank/DDBJ whole genome shotgun (WGS) entry which is preliminary data.</text>
</comment>
<organism evidence="1 2">
    <name type="scientific">Cytobacillus depressus</name>
    <dbReference type="NCBI Taxonomy" id="1602942"/>
    <lineage>
        <taxon>Bacteria</taxon>
        <taxon>Bacillati</taxon>
        <taxon>Bacillota</taxon>
        <taxon>Bacilli</taxon>
        <taxon>Bacillales</taxon>
        <taxon>Bacillaceae</taxon>
        <taxon>Cytobacillus</taxon>
    </lineage>
</organism>
<dbReference type="AlphaFoldDB" id="A0A6L3VCQ1"/>
<accession>A0A6L3VCQ1</accession>
<sequence>MRKQYQVEILDDISGKVYIPREASQITKLSKIAFGTQSLDTLIENQPNSRPIISLSKDVAEELKFPNIAIPLHLFIADETLYIGPLVGIFTSGFTPFPIRPIGDRSIFFTKLLSVKKSVGAMAFVFGEQHINWEQGTINGLFFYQNGWKTIEVPFPNVIYDRLPNRKSERVAEHKQIKDRLQSEYLIPWYNPGFFNKLEINDRLIQDDNLAKLLPETHPFVSYSEIERMLSHYGHVFIKPINGSLGLGVHQVIYDKAEGCYYCRFRNQQGENKLQKYNSLERLMKHVFASKNLNRMLVQQGIHLMRIDQRPIDFRIHTNKNNHGDWIVTAIAAKVAGSGSVTTHVKSGGVIRTIAEVFPEIEEQKRVEAKLANAALLLSKALEENMEGIIGEIGFDLGIDRNGNVWLFEANSKPGRSIFKHPELKEFDLLTRKLSLSFAVFLAERAITSPEEVFK</sequence>